<evidence type="ECO:0000313" key="4">
    <source>
        <dbReference type="Proteomes" id="UP000011602"/>
    </source>
</evidence>
<dbReference type="Gene3D" id="3.40.50.620">
    <property type="entry name" value="HUPs"/>
    <property type="match status" value="1"/>
</dbReference>
<sequence>MNVLVPLDDSDPARAAVEHAVSEYPDASITVLHVIDPNMATYGDGGVYAYESMIEIRENAAEELFEEVGETASDHDGELNAEIVVGHPAREIVDFADEHGSDHIVIGSHGRSGAGRILLGSVAERVTRRATVPVTIVR</sequence>
<dbReference type="STRING" id="1227499.C493_02381"/>
<dbReference type="PANTHER" id="PTHR46268:SF24">
    <property type="entry name" value="UNIVERSAL STRESS PROTEIN"/>
    <property type="match status" value="1"/>
</dbReference>
<dbReference type="InterPro" id="IPR006016">
    <property type="entry name" value="UspA"/>
</dbReference>
<gene>
    <name evidence="3" type="ORF">C493_02381</name>
</gene>
<dbReference type="PANTHER" id="PTHR46268">
    <property type="entry name" value="STRESS RESPONSE PROTEIN NHAX"/>
    <property type="match status" value="1"/>
</dbReference>
<dbReference type="CDD" id="cd00293">
    <property type="entry name" value="USP-like"/>
    <property type="match status" value="1"/>
</dbReference>
<accession>L9XHU9</accession>
<proteinExistence type="inferred from homology"/>
<dbReference type="AlphaFoldDB" id="L9XHU9"/>
<dbReference type="PATRIC" id="fig|1227499.3.peg.489"/>
<dbReference type="Proteomes" id="UP000011602">
    <property type="component" value="Unassembled WGS sequence"/>
</dbReference>
<comment type="similarity">
    <text evidence="1">Belongs to the universal stress protein A family.</text>
</comment>
<reference evidence="3 4" key="1">
    <citation type="journal article" date="2014" name="PLoS Genet.">
        <title>Phylogenetically driven sequencing of extremely halophilic archaea reveals strategies for static and dynamic osmo-response.</title>
        <authorList>
            <person name="Becker E.A."/>
            <person name="Seitzer P.M."/>
            <person name="Tritt A."/>
            <person name="Larsen D."/>
            <person name="Krusor M."/>
            <person name="Yao A.I."/>
            <person name="Wu D."/>
            <person name="Madern D."/>
            <person name="Eisen J.A."/>
            <person name="Darling A.E."/>
            <person name="Facciotti M.T."/>
        </authorList>
    </citation>
    <scope>NUCLEOTIDE SEQUENCE [LARGE SCALE GENOMIC DNA]</scope>
    <source>
        <strain evidence="3 4">JCM 12255</strain>
    </source>
</reference>
<dbReference type="EMBL" id="AOHZ01000012">
    <property type="protein sequence ID" value="ELY61290.1"/>
    <property type="molecule type" value="Genomic_DNA"/>
</dbReference>
<dbReference type="RefSeq" id="WP_007257787.1">
    <property type="nucleotide sequence ID" value="NZ_AOHZ01000012.1"/>
</dbReference>
<organism evidence="3 4">
    <name type="scientific">Natronolimnohabitans innermongolicus JCM 12255</name>
    <dbReference type="NCBI Taxonomy" id="1227499"/>
    <lineage>
        <taxon>Archaea</taxon>
        <taxon>Methanobacteriati</taxon>
        <taxon>Methanobacteriota</taxon>
        <taxon>Stenosarchaea group</taxon>
        <taxon>Halobacteria</taxon>
        <taxon>Halobacteriales</taxon>
        <taxon>Natrialbaceae</taxon>
        <taxon>Natronolimnohabitans</taxon>
    </lineage>
</organism>
<dbReference type="InterPro" id="IPR006015">
    <property type="entry name" value="Universal_stress_UspA"/>
</dbReference>
<name>L9XHU9_9EURY</name>
<evidence type="ECO:0000313" key="3">
    <source>
        <dbReference type="EMBL" id="ELY61290.1"/>
    </source>
</evidence>
<dbReference type="SUPFAM" id="SSF52402">
    <property type="entry name" value="Adenine nucleotide alpha hydrolases-like"/>
    <property type="match status" value="1"/>
</dbReference>
<dbReference type="Pfam" id="PF00582">
    <property type="entry name" value="Usp"/>
    <property type="match status" value="1"/>
</dbReference>
<dbReference type="OrthoDB" id="105697at2157"/>
<evidence type="ECO:0000256" key="1">
    <source>
        <dbReference type="ARBA" id="ARBA00008791"/>
    </source>
</evidence>
<dbReference type="PRINTS" id="PR01438">
    <property type="entry name" value="UNVRSLSTRESS"/>
</dbReference>
<dbReference type="eggNOG" id="arCOG02053">
    <property type="taxonomic scope" value="Archaea"/>
</dbReference>
<evidence type="ECO:0000259" key="2">
    <source>
        <dbReference type="Pfam" id="PF00582"/>
    </source>
</evidence>
<dbReference type="InterPro" id="IPR014729">
    <property type="entry name" value="Rossmann-like_a/b/a_fold"/>
</dbReference>
<keyword evidence="4" id="KW-1185">Reference proteome</keyword>
<comment type="caution">
    <text evidence="3">The sequence shown here is derived from an EMBL/GenBank/DDBJ whole genome shotgun (WGS) entry which is preliminary data.</text>
</comment>
<protein>
    <submittedName>
        <fullName evidence="3">UspA domain-containing protein</fullName>
    </submittedName>
</protein>
<feature type="domain" description="UspA" evidence="2">
    <location>
        <begin position="2"/>
        <end position="138"/>
    </location>
</feature>